<evidence type="ECO:0000256" key="4">
    <source>
        <dbReference type="ARBA" id="ARBA00022692"/>
    </source>
</evidence>
<keyword evidence="5 7" id="KW-1133">Transmembrane helix</keyword>
<dbReference type="EMBL" id="FXWK01000001">
    <property type="protein sequence ID" value="SMQ69299.1"/>
    <property type="molecule type" value="Genomic_DNA"/>
</dbReference>
<evidence type="ECO:0000256" key="3">
    <source>
        <dbReference type="ARBA" id="ARBA00022475"/>
    </source>
</evidence>
<dbReference type="PROSITE" id="PS50928">
    <property type="entry name" value="ABC_TM1"/>
    <property type="match status" value="1"/>
</dbReference>
<evidence type="ECO:0000313" key="9">
    <source>
        <dbReference type="EMBL" id="SMQ69299.1"/>
    </source>
</evidence>
<keyword evidence="10" id="KW-1185">Reference proteome</keyword>
<comment type="similarity">
    <text evidence="7">Belongs to the binding-protein-dependent transport system permease family.</text>
</comment>
<evidence type="ECO:0000256" key="6">
    <source>
        <dbReference type="ARBA" id="ARBA00023136"/>
    </source>
</evidence>
<evidence type="ECO:0000256" key="2">
    <source>
        <dbReference type="ARBA" id="ARBA00022448"/>
    </source>
</evidence>
<keyword evidence="6 7" id="KW-0472">Membrane</keyword>
<dbReference type="GO" id="GO:0005886">
    <property type="term" value="C:plasma membrane"/>
    <property type="evidence" value="ECO:0007669"/>
    <property type="project" value="UniProtKB-SubCell"/>
</dbReference>
<evidence type="ECO:0000256" key="7">
    <source>
        <dbReference type="RuleBase" id="RU363032"/>
    </source>
</evidence>
<evidence type="ECO:0000256" key="1">
    <source>
        <dbReference type="ARBA" id="ARBA00004651"/>
    </source>
</evidence>
<dbReference type="InterPro" id="IPR035906">
    <property type="entry name" value="MetI-like_sf"/>
</dbReference>
<dbReference type="Pfam" id="PF00528">
    <property type="entry name" value="BPD_transp_1"/>
    <property type="match status" value="1"/>
</dbReference>
<keyword evidence="4 7" id="KW-0812">Transmembrane</keyword>
<name>A0A1Y6F414_9HYPH</name>
<dbReference type="InterPro" id="IPR000515">
    <property type="entry name" value="MetI-like"/>
</dbReference>
<dbReference type="SUPFAM" id="SSF161098">
    <property type="entry name" value="MetI-like"/>
    <property type="match status" value="1"/>
</dbReference>
<protein>
    <submittedName>
        <fullName evidence="9">Peptide/nickel transport system permease protein</fullName>
    </submittedName>
</protein>
<feature type="transmembrane region" description="Helical" evidence="7">
    <location>
        <begin position="131"/>
        <end position="154"/>
    </location>
</feature>
<feature type="transmembrane region" description="Helical" evidence="7">
    <location>
        <begin position="94"/>
        <end position="119"/>
    </location>
</feature>
<dbReference type="Pfam" id="PF19300">
    <property type="entry name" value="BPD_transp_1_N"/>
    <property type="match status" value="1"/>
</dbReference>
<organism evidence="9 10">
    <name type="scientific">Devosia lucknowensis</name>
    <dbReference type="NCBI Taxonomy" id="1096929"/>
    <lineage>
        <taxon>Bacteria</taxon>
        <taxon>Pseudomonadati</taxon>
        <taxon>Pseudomonadota</taxon>
        <taxon>Alphaproteobacteria</taxon>
        <taxon>Hyphomicrobiales</taxon>
        <taxon>Devosiaceae</taxon>
        <taxon>Devosia</taxon>
    </lineage>
</organism>
<keyword evidence="2 7" id="KW-0813">Transport</keyword>
<dbReference type="Gene3D" id="1.10.3720.10">
    <property type="entry name" value="MetI-like"/>
    <property type="match status" value="1"/>
</dbReference>
<sequence>MLRYLGKRFLLILPTIFVPLILVFLLLRLSPGDPAGMMLGDQATPEQIAALRTQLGLDQPIWIQFFIWLKGIVTLDLGNSIFFREPVMQIIPRYATVTILLTLVALTLAIAIGVTMGLISAMNRNKPIDRGVVTTAVLGISLPEFWFALLLIFLFSVTLRWFPVAGYNPPDAGLIAFGATIFLPALALGVRQSALMTRMMRSSMLDVLNEPYITTARAQGLPEKTVIGRYAMRTAAMPVVTVAGLSAGYMLGGAVAIEIIFALPGLGRMLVEAVGRRDYPLVEGGVLTISLVLAVLNLIIDLIYALLDPRIRYQ</sequence>
<comment type="subcellular location">
    <subcellularLocation>
        <location evidence="1 7">Cell membrane</location>
        <topology evidence="1 7">Multi-pass membrane protein</topology>
    </subcellularLocation>
</comment>
<feature type="domain" description="ABC transmembrane type-1" evidence="8">
    <location>
        <begin position="95"/>
        <end position="304"/>
    </location>
</feature>
<dbReference type="GO" id="GO:0055085">
    <property type="term" value="P:transmembrane transport"/>
    <property type="evidence" value="ECO:0007669"/>
    <property type="project" value="InterPro"/>
</dbReference>
<dbReference type="RefSeq" id="WP_086469983.1">
    <property type="nucleotide sequence ID" value="NZ_FXWK01000001.1"/>
</dbReference>
<dbReference type="Proteomes" id="UP000194474">
    <property type="component" value="Unassembled WGS sequence"/>
</dbReference>
<dbReference type="InterPro" id="IPR045621">
    <property type="entry name" value="BPD_transp_1_N"/>
</dbReference>
<dbReference type="AlphaFoldDB" id="A0A1Y6F414"/>
<evidence type="ECO:0000313" key="10">
    <source>
        <dbReference type="Proteomes" id="UP000194474"/>
    </source>
</evidence>
<proteinExistence type="inferred from homology"/>
<evidence type="ECO:0000259" key="8">
    <source>
        <dbReference type="PROSITE" id="PS50928"/>
    </source>
</evidence>
<feature type="transmembrane region" description="Helical" evidence="7">
    <location>
        <begin position="286"/>
        <end position="307"/>
    </location>
</feature>
<dbReference type="OrthoDB" id="9805855at2"/>
<gene>
    <name evidence="9" type="ORF">SAMN06295905_1684</name>
</gene>
<dbReference type="PANTHER" id="PTHR43163">
    <property type="entry name" value="DIPEPTIDE TRANSPORT SYSTEM PERMEASE PROTEIN DPPB-RELATED"/>
    <property type="match status" value="1"/>
</dbReference>
<reference evidence="10" key="1">
    <citation type="submission" date="2017-04" db="EMBL/GenBank/DDBJ databases">
        <authorList>
            <person name="Varghese N."/>
            <person name="Submissions S."/>
        </authorList>
    </citation>
    <scope>NUCLEOTIDE SEQUENCE [LARGE SCALE GENOMIC DNA]</scope>
</reference>
<keyword evidence="3" id="KW-1003">Cell membrane</keyword>
<evidence type="ECO:0000256" key="5">
    <source>
        <dbReference type="ARBA" id="ARBA00022989"/>
    </source>
</evidence>
<feature type="transmembrane region" description="Helical" evidence="7">
    <location>
        <begin position="239"/>
        <end position="266"/>
    </location>
</feature>
<dbReference type="PANTHER" id="PTHR43163:SF6">
    <property type="entry name" value="DIPEPTIDE TRANSPORT SYSTEM PERMEASE PROTEIN DPPB-RELATED"/>
    <property type="match status" value="1"/>
</dbReference>
<feature type="transmembrane region" description="Helical" evidence="7">
    <location>
        <begin position="9"/>
        <end position="29"/>
    </location>
</feature>
<feature type="transmembrane region" description="Helical" evidence="7">
    <location>
        <begin position="174"/>
        <end position="194"/>
    </location>
</feature>
<accession>A0A1Y6F414</accession>